<feature type="compositionally biased region" description="Basic and acidic residues" evidence="1">
    <location>
        <begin position="83"/>
        <end position="95"/>
    </location>
</feature>
<dbReference type="AlphaFoldDB" id="A0A8X6Q8G1"/>
<accession>A0A8X6Q8G1</accession>
<protein>
    <submittedName>
        <fullName evidence="2">Uncharacterized protein</fullName>
    </submittedName>
</protein>
<feature type="compositionally biased region" description="Polar residues" evidence="1">
    <location>
        <begin position="62"/>
        <end position="76"/>
    </location>
</feature>
<organism evidence="2 3">
    <name type="scientific">Nephila pilipes</name>
    <name type="common">Giant wood spider</name>
    <name type="synonym">Nephila maculata</name>
    <dbReference type="NCBI Taxonomy" id="299642"/>
    <lineage>
        <taxon>Eukaryota</taxon>
        <taxon>Metazoa</taxon>
        <taxon>Ecdysozoa</taxon>
        <taxon>Arthropoda</taxon>
        <taxon>Chelicerata</taxon>
        <taxon>Arachnida</taxon>
        <taxon>Araneae</taxon>
        <taxon>Araneomorphae</taxon>
        <taxon>Entelegynae</taxon>
        <taxon>Araneoidea</taxon>
        <taxon>Nephilidae</taxon>
        <taxon>Nephila</taxon>
    </lineage>
</organism>
<feature type="region of interest" description="Disordered" evidence="1">
    <location>
        <begin position="62"/>
        <end position="97"/>
    </location>
</feature>
<reference evidence="2" key="1">
    <citation type="submission" date="2020-08" db="EMBL/GenBank/DDBJ databases">
        <title>Multicomponent nature underlies the extraordinary mechanical properties of spider dragline silk.</title>
        <authorList>
            <person name="Kono N."/>
            <person name="Nakamura H."/>
            <person name="Mori M."/>
            <person name="Yoshida Y."/>
            <person name="Ohtoshi R."/>
            <person name="Malay A.D."/>
            <person name="Moran D.A.P."/>
            <person name="Tomita M."/>
            <person name="Numata K."/>
            <person name="Arakawa K."/>
        </authorList>
    </citation>
    <scope>NUCLEOTIDE SEQUENCE</scope>
</reference>
<proteinExistence type="predicted"/>
<name>A0A8X6Q8G1_NEPPI</name>
<gene>
    <name evidence="2" type="ORF">NPIL_378331</name>
</gene>
<evidence type="ECO:0000313" key="3">
    <source>
        <dbReference type="Proteomes" id="UP000887013"/>
    </source>
</evidence>
<evidence type="ECO:0000256" key="1">
    <source>
        <dbReference type="SAM" id="MobiDB-lite"/>
    </source>
</evidence>
<evidence type="ECO:0000313" key="2">
    <source>
        <dbReference type="EMBL" id="GFU07822.1"/>
    </source>
</evidence>
<sequence>MYSRETTLLRGSSEQACKEVEQRRTPYSLNVWTRDAPVTVQFQQGAVVRSLSTKFYQPNLLGSQSPVKYEETTSPGPLSRTPGEMEKVSNERSAFEEAEPTEEIIFGKLIM</sequence>
<keyword evidence="3" id="KW-1185">Reference proteome</keyword>
<comment type="caution">
    <text evidence="2">The sequence shown here is derived from an EMBL/GenBank/DDBJ whole genome shotgun (WGS) entry which is preliminary data.</text>
</comment>
<dbReference type="EMBL" id="BMAW01077735">
    <property type="protein sequence ID" value="GFU07822.1"/>
    <property type="molecule type" value="Genomic_DNA"/>
</dbReference>
<dbReference type="Proteomes" id="UP000887013">
    <property type="component" value="Unassembled WGS sequence"/>
</dbReference>